<reference evidence="1 2" key="1">
    <citation type="submission" date="2024-06" db="EMBL/GenBank/DDBJ databases">
        <title>Genomic Encyclopedia of Type Strains, Phase IV (KMG-IV): sequencing the most valuable type-strain genomes for metagenomic binning, comparative biology and taxonomic classification.</title>
        <authorList>
            <person name="Goeker M."/>
        </authorList>
    </citation>
    <scope>NUCLEOTIDE SEQUENCE [LARGE SCALE GENOMIC DNA]</scope>
    <source>
        <strain evidence="1 2">DSM 17809</strain>
    </source>
</reference>
<evidence type="ECO:0000313" key="2">
    <source>
        <dbReference type="Proteomes" id="UP001549110"/>
    </source>
</evidence>
<organism evidence="1 2">
    <name type="scientific">Phenylobacterium koreense</name>
    <dbReference type="NCBI Taxonomy" id="266125"/>
    <lineage>
        <taxon>Bacteria</taxon>
        <taxon>Pseudomonadati</taxon>
        <taxon>Pseudomonadota</taxon>
        <taxon>Alphaproteobacteria</taxon>
        <taxon>Caulobacterales</taxon>
        <taxon>Caulobacteraceae</taxon>
        <taxon>Phenylobacterium</taxon>
    </lineage>
</organism>
<name>A0ABV2ENP7_9CAUL</name>
<keyword evidence="2" id="KW-1185">Reference proteome</keyword>
<comment type="caution">
    <text evidence="1">The sequence shown here is derived from an EMBL/GenBank/DDBJ whole genome shotgun (WGS) entry which is preliminary data.</text>
</comment>
<dbReference type="RefSeq" id="WP_354298549.1">
    <property type="nucleotide sequence ID" value="NZ_JBEPLU010000005.1"/>
</dbReference>
<protein>
    <submittedName>
        <fullName evidence="1">Uncharacterized protein</fullName>
    </submittedName>
</protein>
<evidence type="ECO:0000313" key="1">
    <source>
        <dbReference type="EMBL" id="MET3528690.1"/>
    </source>
</evidence>
<accession>A0ABV2ENP7</accession>
<dbReference type="Proteomes" id="UP001549110">
    <property type="component" value="Unassembled WGS sequence"/>
</dbReference>
<proteinExistence type="predicted"/>
<gene>
    <name evidence="1" type="ORF">ABID41_003832</name>
</gene>
<dbReference type="EMBL" id="JBEPLU010000005">
    <property type="protein sequence ID" value="MET3528690.1"/>
    <property type="molecule type" value="Genomic_DNA"/>
</dbReference>
<sequence length="150" mass="16245">MWRKSARHNFGYLPAMTETSHFQQLLAVAREQSEPHRLLFVFAAAELPDRPTPAQRAHFLAGRGGALAPLMCVDKSPSELTGFEALAAESELAGPPWQVVFAAALSGRDGKPPENDAVESALQSMVEAVRLGAFGRFAAYDRRGDPLVLS</sequence>